<dbReference type="PROSITE" id="PS01124">
    <property type="entry name" value="HTH_ARAC_FAMILY_2"/>
    <property type="match status" value="1"/>
</dbReference>
<accession>A0ABT6XEN6</accession>
<keyword evidence="1" id="KW-0805">Transcription regulation</keyword>
<gene>
    <name evidence="5" type="ORF">QLQ15_06200</name>
</gene>
<reference evidence="5 6" key="1">
    <citation type="submission" date="2023-05" db="EMBL/GenBank/DDBJ databases">
        <title>Lysobacter sp. strain LF1 Genome sequencing and assembly.</title>
        <authorList>
            <person name="Jung Y."/>
        </authorList>
    </citation>
    <scope>NUCLEOTIDE SEQUENCE [LARGE SCALE GENOMIC DNA]</scope>
    <source>
        <strain evidence="5 6">LF1</strain>
    </source>
</reference>
<keyword evidence="6" id="KW-1185">Reference proteome</keyword>
<sequence length="233" mass="25079">MPAAYETRHEARQVLDTHRHGGAYAALVLDGHHVEASADGPVECTPGTLVLHPRWHAHGNRFGRGGARVVNVELDAVLVPDALRVLQVPDLREAAAVIARAPGSLAQLVHACSEASLSAMTGWQVEFLRELEHGDLPLGELARRAGVSLAHASRTFAHSHGMAPQLLRRELRTRRALAMLRGEAALADIATDSGFADQAHLCRTLRRSTGASPGQLRQQIKCVQDARGAVRAQ</sequence>
<evidence type="ECO:0000259" key="4">
    <source>
        <dbReference type="PROSITE" id="PS01124"/>
    </source>
</evidence>
<keyword evidence="3" id="KW-0804">Transcription</keyword>
<dbReference type="SMART" id="SM00342">
    <property type="entry name" value="HTH_ARAC"/>
    <property type="match status" value="1"/>
</dbReference>
<evidence type="ECO:0000256" key="1">
    <source>
        <dbReference type="ARBA" id="ARBA00023015"/>
    </source>
</evidence>
<dbReference type="InterPro" id="IPR050204">
    <property type="entry name" value="AraC_XylS_family_regulators"/>
</dbReference>
<keyword evidence="2" id="KW-0238">DNA-binding</keyword>
<evidence type="ECO:0000256" key="3">
    <source>
        <dbReference type="ARBA" id="ARBA00023163"/>
    </source>
</evidence>
<dbReference type="InterPro" id="IPR009057">
    <property type="entry name" value="Homeodomain-like_sf"/>
</dbReference>
<evidence type="ECO:0000256" key="2">
    <source>
        <dbReference type="ARBA" id="ARBA00023125"/>
    </source>
</evidence>
<proteinExistence type="predicted"/>
<dbReference type="InterPro" id="IPR018060">
    <property type="entry name" value="HTH_AraC"/>
</dbReference>
<dbReference type="PANTHER" id="PTHR46796">
    <property type="entry name" value="HTH-TYPE TRANSCRIPTIONAL ACTIVATOR RHAS-RELATED"/>
    <property type="match status" value="1"/>
</dbReference>
<dbReference type="Gene3D" id="1.10.10.60">
    <property type="entry name" value="Homeodomain-like"/>
    <property type="match status" value="1"/>
</dbReference>
<comment type="caution">
    <text evidence="5">The sequence shown here is derived from an EMBL/GenBank/DDBJ whole genome shotgun (WGS) entry which is preliminary data.</text>
</comment>
<dbReference type="Proteomes" id="UP001321580">
    <property type="component" value="Unassembled WGS sequence"/>
</dbReference>
<dbReference type="Pfam" id="PF12833">
    <property type="entry name" value="HTH_18"/>
    <property type="match status" value="1"/>
</dbReference>
<organism evidence="5 6">
    <name type="scientific">Lysobacter stagni</name>
    <dbReference type="NCBI Taxonomy" id="3045172"/>
    <lineage>
        <taxon>Bacteria</taxon>
        <taxon>Pseudomonadati</taxon>
        <taxon>Pseudomonadota</taxon>
        <taxon>Gammaproteobacteria</taxon>
        <taxon>Lysobacterales</taxon>
        <taxon>Lysobacteraceae</taxon>
        <taxon>Lysobacter</taxon>
    </lineage>
</organism>
<protein>
    <submittedName>
        <fullName evidence="5">AraC family transcriptional regulator</fullName>
    </submittedName>
</protein>
<evidence type="ECO:0000313" key="5">
    <source>
        <dbReference type="EMBL" id="MDI9238504.1"/>
    </source>
</evidence>
<dbReference type="SUPFAM" id="SSF46689">
    <property type="entry name" value="Homeodomain-like"/>
    <property type="match status" value="1"/>
</dbReference>
<evidence type="ECO:0000313" key="6">
    <source>
        <dbReference type="Proteomes" id="UP001321580"/>
    </source>
</evidence>
<dbReference type="EMBL" id="JASGBI010000001">
    <property type="protein sequence ID" value="MDI9238504.1"/>
    <property type="molecule type" value="Genomic_DNA"/>
</dbReference>
<dbReference type="RefSeq" id="WP_283211961.1">
    <property type="nucleotide sequence ID" value="NZ_JASGBI010000001.1"/>
</dbReference>
<name>A0ABT6XEN6_9GAMM</name>
<feature type="domain" description="HTH araC/xylS-type" evidence="4">
    <location>
        <begin position="122"/>
        <end position="219"/>
    </location>
</feature>